<evidence type="ECO:0000313" key="2">
    <source>
        <dbReference type="Proteomes" id="UP001596414"/>
    </source>
</evidence>
<protein>
    <recommendedName>
        <fullName evidence="3">Restriction endonuclease</fullName>
    </recommendedName>
</protein>
<evidence type="ECO:0000313" key="1">
    <source>
        <dbReference type="EMBL" id="MFC7126859.1"/>
    </source>
</evidence>
<name>A0ABD5XBD1_9EURY</name>
<dbReference type="AlphaFoldDB" id="A0ABD5XBD1"/>
<reference evidence="1 2" key="1">
    <citation type="journal article" date="2014" name="Int. J. Syst. Evol. Microbiol.">
        <title>Complete genome sequence of Corynebacterium casei LMG S-19264T (=DSM 44701T), isolated from a smear-ripened cheese.</title>
        <authorList>
            <consortium name="US DOE Joint Genome Institute (JGI-PGF)"/>
            <person name="Walter F."/>
            <person name="Albersmeier A."/>
            <person name="Kalinowski J."/>
            <person name="Ruckert C."/>
        </authorList>
    </citation>
    <scope>NUCLEOTIDE SEQUENCE [LARGE SCALE GENOMIC DNA]</scope>
    <source>
        <strain evidence="1 2">CGMCC 4.7215</strain>
    </source>
</reference>
<comment type="caution">
    <text evidence="1">The sequence shown here is derived from an EMBL/GenBank/DDBJ whole genome shotgun (WGS) entry which is preliminary data.</text>
</comment>
<gene>
    <name evidence="1" type="ORF">ACFQJ7_12635</name>
</gene>
<evidence type="ECO:0008006" key="3">
    <source>
        <dbReference type="Google" id="ProtNLM"/>
    </source>
</evidence>
<proteinExistence type="predicted"/>
<organism evidence="1 2">
    <name type="scientific">Halovenus rubra</name>
    <dbReference type="NCBI Taxonomy" id="869890"/>
    <lineage>
        <taxon>Archaea</taxon>
        <taxon>Methanobacteriati</taxon>
        <taxon>Methanobacteriota</taxon>
        <taxon>Stenosarchaea group</taxon>
        <taxon>Halobacteria</taxon>
        <taxon>Halobacteriales</taxon>
        <taxon>Haloarculaceae</taxon>
        <taxon>Halovenus</taxon>
    </lineage>
</organism>
<dbReference type="EMBL" id="JBHSZQ010000047">
    <property type="protein sequence ID" value="MFC7126859.1"/>
    <property type="molecule type" value="Genomic_DNA"/>
</dbReference>
<accession>A0ABD5XBD1</accession>
<dbReference type="Proteomes" id="UP001596414">
    <property type="component" value="Unassembled WGS sequence"/>
</dbReference>
<sequence length="183" mass="20214">MRVRDWDDILSDVVESNVDPDGWRAVGGDRATGIGEDLYLAHPGVGAFQLKTYAKNPYNVDGVGAKVARQVDGDIDPLFPSQESGTSLFGVQQSAEDEKAATERAKELESVVKTHADAPTTPGALFEDIMDALDSPAYGPMEFDHHDRPETMDDLTETFEEAEELLEQEFEDIIDEDVDRGFY</sequence>
<dbReference type="RefSeq" id="WP_267637293.1">
    <property type="nucleotide sequence ID" value="NZ_JAODIY010000009.1"/>
</dbReference>